<evidence type="ECO:0000313" key="1">
    <source>
        <dbReference type="EMBL" id="RHN76786.1"/>
    </source>
</evidence>
<protein>
    <submittedName>
        <fullName evidence="1">Uncharacterized protein</fullName>
    </submittedName>
</protein>
<dbReference type="AlphaFoldDB" id="A0A396JEV0"/>
<accession>A0A396JEV0</accession>
<reference evidence="1" key="1">
    <citation type="journal article" date="2018" name="Nat. Plants">
        <title>Whole-genome landscape of Medicago truncatula symbiotic genes.</title>
        <authorList>
            <person name="Pecrix Y."/>
            <person name="Gamas P."/>
            <person name="Carrere S."/>
        </authorList>
    </citation>
    <scope>NUCLEOTIDE SEQUENCE</scope>
    <source>
        <tissue evidence="1">Leaves</tissue>
    </source>
</reference>
<dbReference type="SUPFAM" id="SSF56112">
    <property type="entry name" value="Protein kinase-like (PK-like)"/>
    <property type="match status" value="1"/>
</dbReference>
<dbReference type="EMBL" id="PSQE01000001">
    <property type="protein sequence ID" value="RHN76786.1"/>
    <property type="molecule type" value="Genomic_DNA"/>
</dbReference>
<sequence>MCAMALEDRPQLCGATSLGMGGFGKTLRIPQGRAIELLLSKEYDEKCDVFSYEVILWELLALPSRNPGK</sequence>
<name>A0A396JEV0_MEDTR</name>
<dbReference type="InterPro" id="IPR011009">
    <property type="entry name" value="Kinase-like_dom_sf"/>
</dbReference>
<gene>
    <name evidence="1" type="ORF">MtrunA17_Chr1g0147691</name>
</gene>
<dbReference type="Gene3D" id="1.10.510.10">
    <property type="entry name" value="Transferase(Phosphotransferase) domain 1"/>
    <property type="match status" value="1"/>
</dbReference>
<comment type="caution">
    <text evidence="1">The sequence shown here is derived from an EMBL/GenBank/DDBJ whole genome shotgun (WGS) entry which is preliminary data.</text>
</comment>
<organism evidence="1">
    <name type="scientific">Medicago truncatula</name>
    <name type="common">Barrel medic</name>
    <name type="synonym">Medicago tribuloides</name>
    <dbReference type="NCBI Taxonomy" id="3880"/>
    <lineage>
        <taxon>Eukaryota</taxon>
        <taxon>Viridiplantae</taxon>
        <taxon>Streptophyta</taxon>
        <taxon>Embryophyta</taxon>
        <taxon>Tracheophyta</taxon>
        <taxon>Spermatophyta</taxon>
        <taxon>Magnoliopsida</taxon>
        <taxon>eudicotyledons</taxon>
        <taxon>Gunneridae</taxon>
        <taxon>Pentapetalae</taxon>
        <taxon>rosids</taxon>
        <taxon>fabids</taxon>
        <taxon>Fabales</taxon>
        <taxon>Fabaceae</taxon>
        <taxon>Papilionoideae</taxon>
        <taxon>50 kb inversion clade</taxon>
        <taxon>NPAAA clade</taxon>
        <taxon>Hologalegina</taxon>
        <taxon>IRL clade</taxon>
        <taxon>Trifolieae</taxon>
        <taxon>Medicago</taxon>
    </lineage>
</organism>
<dbReference type="Proteomes" id="UP000265566">
    <property type="component" value="Chromosome 1"/>
</dbReference>
<proteinExistence type="predicted"/>
<dbReference type="Gramene" id="rna163">
    <property type="protein sequence ID" value="RHN76786.1"/>
    <property type="gene ID" value="gene163"/>
</dbReference>